<name>A0A0E9ULD6_ANGAN</name>
<reference evidence="1" key="2">
    <citation type="journal article" date="2015" name="Fish Shellfish Immunol.">
        <title>Early steps in the European eel (Anguilla anguilla)-Vibrio vulnificus interaction in the gills: Role of the RtxA13 toxin.</title>
        <authorList>
            <person name="Callol A."/>
            <person name="Pajuelo D."/>
            <person name="Ebbesson L."/>
            <person name="Teles M."/>
            <person name="MacKenzie S."/>
            <person name="Amaro C."/>
        </authorList>
    </citation>
    <scope>NUCLEOTIDE SEQUENCE</scope>
</reference>
<accession>A0A0E9ULD6</accession>
<sequence length="64" mass="7004">MRQHVGISKDNSYMALGNAFCGMPLDNQSSLSKTRCSCTVGVRTHTGVKFHCTFHCNATADTCY</sequence>
<reference evidence="1" key="1">
    <citation type="submission" date="2014-11" db="EMBL/GenBank/DDBJ databases">
        <authorList>
            <person name="Amaro Gonzalez C."/>
        </authorList>
    </citation>
    <scope>NUCLEOTIDE SEQUENCE</scope>
</reference>
<protein>
    <submittedName>
        <fullName evidence="1">Uncharacterized protein</fullName>
    </submittedName>
</protein>
<dbReference type="EMBL" id="GBXM01041965">
    <property type="protein sequence ID" value="JAH66612.1"/>
    <property type="molecule type" value="Transcribed_RNA"/>
</dbReference>
<proteinExistence type="predicted"/>
<organism evidence="1">
    <name type="scientific">Anguilla anguilla</name>
    <name type="common">European freshwater eel</name>
    <name type="synonym">Muraena anguilla</name>
    <dbReference type="NCBI Taxonomy" id="7936"/>
    <lineage>
        <taxon>Eukaryota</taxon>
        <taxon>Metazoa</taxon>
        <taxon>Chordata</taxon>
        <taxon>Craniata</taxon>
        <taxon>Vertebrata</taxon>
        <taxon>Euteleostomi</taxon>
        <taxon>Actinopterygii</taxon>
        <taxon>Neopterygii</taxon>
        <taxon>Teleostei</taxon>
        <taxon>Anguilliformes</taxon>
        <taxon>Anguillidae</taxon>
        <taxon>Anguilla</taxon>
    </lineage>
</organism>
<dbReference type="AlphaFoldDB" id="A0A0E9ULD6"/>
<evidence type="ECO:0000313" key="1">
    <source>
        <dbReference type="EMBL" id="JAH66612.1"/>
    </source>
</evidence>